<comment type="caution">
    <text evidence="2">The sequence shown here is derived from an EMBL/GenBank/DDBJ whole genome shotgun (WGS) entry which is preliminary data.</text>
</comment>
<proteinExistence type="predicted"/>
<dbReference type="Proteomes" id="UP000036426">
    <property type="component" value="Unassembled WGS sequence"/>
</dbReference>
<dbReference type="RefSeq" id="WP_047875973.1">
    <property type="nucleotide sequence ID" value="NZ_BMYC01000006.1"/>
</dbReference>
<dbReference type="AlphaFoldDB" id="A0A0J1GH68"/>
<organism evidence="2 3">
    <name type="scientific">Photobacterium aphoticum</name>
    <dbReference type="NCBI Taxonomy" id="754436"/>
    <lineage>
        <taxon>Bacteria</taxon>
        <taxon>Pseudomonadati</taxon>
        <taxon>Pseudomonadota</taxon>
        <taxon>Gammaproteobacteria</taxon>
        <taxon>Vibrionales</taxon>
        <taxon>Vibrionaceae</taxon>
        <taxon>Photobacterium</taxon>
    </lineage>
</organism>
<name>A0A0J1GH68_9GAMM</name>
<gene>
    <name evidence="2" type="ORF">ABT58_18730</name>
</gene>
<dbReference type="EMBL" id="LDOV01000037">
    <property type="protein sequence ID" value="KLU99054.1"/>
    <property type="molecule type" value="Genomic_DNA"/>
</dbReference>
<dbReference type="OrthoDB" id="6064994at2"/>
<dbReference type="PROSITE" id="PS51257">
    <property type="entry name" value="PROKAR_LIPOPROTEIN"/>
    <property type="match status" value="1"/>
</dbReference>
<feature type="signal peptide" evidence="1">
    <location>
        <begin position="1"/>
        <end position="18"/>
    </location>
</feature>
<feature type="chain" id="PRO_5005251607" description="Lipoprotein" evidence="1">
    <location>
        <begin position="19"/>
        <end position="163"/>
    </location>
</feature>
<evidence type="ECO:0000313" key="3">
    <source>
        <dbReference type="Proteomes" id="UP000036426"/>
    </source>
</evidence>
<protein>
    <recommendedName>
        <fullName evidence="4">Lipoprotein</fullName>
    </recommendedName>
</protein>
<evidence type="ECO:0000256" key="1">
    <source>
        <dbReference type="SAM" id="SignalP"/>
    </source>
</evidence>
<evidence type="ECO:0008006" key="4">
    <source>
        <dbReference type="Google" id="ProtNLM"/>
    </source>
</evidence>
<keyword evidence="3" id="KW-1185">Reference proteome</keyword>
<reference evidence="2 3" key="1">
    <citation type="submission" date="2015-05" db="EMBL/GenBank/DDBJ databases">
        <title>Photobacterium galathea sp. nov.</title>
        <authorList>
            <person name="Machado H."/>
            <person name="Gram L."/>
        </authorList>
    </citation>
    <scope>NUCLEOTIDE SEQUENCE [LARGE SCALE GENOMIC DNA]</scope>
    <source>
        <strain evidence="2 3">DSM 25995</strain>
    </source>
</reference>
<dbReference type="PATRIC" id="fig|754436.4.peg.3956"/>
<accession>A0A0J1GH68</accession>
<keyword evidence="1" id="KW-0732">Signal</keyword>
<evidence type="ECO:0000313" key="2">
    <source>
        <dbReference type="EMBL" id="KLU99054.1"/>
    </source>
</evidence>
<sequence>MNNLHRVGILALATFATACTTTEQTAVNTQQIGWLHGNCLAIKQADIPAASRFTVVHLDNKQHEEQAVITRPSYTTDTCYAQFANRAEVNKAAGYHFYQVRTQQPVNFAIGVLGKTAQRDKVAYTYCHTRDGIQFSAAQDGKTLWQGDYYLGYDALPTCKPAP</sequence>